<accession>A0A2T4UJH2</accession>
<evidence type="ECO:0000313" key="3">
    <source>
        <dbReference type="EMBL" id="PTL59382.1"/>
    </source>
</evidence>
<proteinExistence type="predicted"/>
<dbReference type="EMBL" id="PYYB01000001">
    <property type="protein sequence ID" value="PTL59382.1"/>
    <property type="molecule type" value="Genomic_DNA"/>
</dbReference>
<evidence type="ECO:0000313" key="4">
    <source>
        <dbReference type="Proteomes" id="UP000240739"/>
    </source>
</evidence>
<comment type="caution">
    <text evidence="3">The sequence shown here is derived from an EMBL/GenBank/DDBJ whole genome shotgun (WGS) entry which is preliminary data.</text>
</comment>
<organism evidence="3 4">
    <name type="scientific">Paraconexibacter algicola</name>
    <dbReference type="NCBI Taxonomy" id="2133960"/>
    <lineage>
        <taxon>Bacteria</taxon>
        <taxon>Bacillati</taxon>
        <taxon>Actinomycetota</taxon>
        <taxon>Thermoleophilia</taxon>
        <taxon>Solirubrobacterales</taxon>
        <taxon>Paraconexibacteraceae</taxon>
        <taxon>Paraconexibacter</taxon>
    </lineage>
</organism>
<keyword evidence="4" id="KW-1185">Reference proteome</keyword>
<keyword evidence="2" id="KW-0732">Signal</keyword>
<dbReference type="RefSeq" id="WP_107567959.1">
    <property type="nucleotide sequence ID" value="NZ_PYYB01000001.1"/>
</dbReference>
<feature type="chain" id="PRO_5039632030" evidence="2">
    <location>
        <begin position="23"/>
        <end position="170"/>
    </location>
</feature>
<evidence type="ECO:0000256" key="1">
    <source>
        <dbReference type="SAM" id="Phobius"/>
    </source>
</evidence>
<keyword evidence="1" id="KW-0812">Transmembrane</keyword>
<name>A0A2T4UJH2_9ACTN</name>
<gene>
    <name evidence="3" type="ORF">C7Y72_06800</name>
</gene>
<reference evidence="3 4" key="1">
    <citation type="submission" date="2018-03" db="EMBL/GenBank/DDBJ databases">
        <title>Aquarubrobacter algicola gen. nov., sp. nov., a novel actinobacterium isolated from shallow eutrophic lake during the end of cyanobacterial harmful algal blooms.</title>
        <authorList>
            <person name="Chun S.J."/>
        </authorList>
    </citation>
    <scope>NUCLEOTIDE SEQUENCE [LARGE SCALE GENOMIC DNA]</scope>
    <source>
        <strain evidence="3 4">Seoho-28</strain>
    </source>
</reference>
<dbReference type="OrthoDB" id="5242943at2"/>
<keyword evidence="1" id="KW-0472">Membrane</keyword>
<dbReference type="AlphaFoldDB" id="A0A2T4UJH2"/>
<protein>
    <submittedName>
        <fullName evidence="3">Uncharacterized protein</fullName>
    </submittedName>
</protein>
<evidence type="ECO:0000256" key="2">
    <source>
        <dbReference type="SAM" id="SignalP"/>
    </source>
</evidence>
<dbReference type="Proteomes" id="UP000240739">
    <property type="component" value="Unassembled WGS sequence"/>
</dbReference>
<keyword evidence="1" id="KW-1133">Transmembrane helix</keyword>
<feature type="signal peptide" evidence="2">
    <location>
        <begin position="1"/>
        <end position="22"/>
    </location>
</feature>
<feature type="transmembrane region" description="Helical" evidence="1">
    <location>
        <begin position="37"/>
        <end position="55"/>
    </location>
</feature>
<sequence>MRFTDLLRTTVLLSAAAATALALVTLGAATSEQDENIVWVSAGWWILASLIGAWLGRHEDASPAIGRLLADSKAATMMPEQRPGAIVVNRLWPLIFSTVAAGGMAVLAPQVPAVAAGFTLIWALSWRRQHLAVRAIEERDGVTFHVDPTSPLRAIRLVRTPGFRRERRIS</sequence>